<dbReference type="AlphaFoldDB" id="A0AAU7F0P1"/>
<dbReference type="PIRSF" id="PIRSF006324">
    <property type="entry name" value="LeuE"/>
    <property type="match status" value="1"/>
</dbReference>
<feature type="transmembrane region" description="Helical" evidence="6">
    <location>
        <begin position="6"/>
        <end position="30"/>
    </location>
</feature>
<proteinExistence type="predicted"/>
<accession>A0AAU7F0P1</accession>
<evidence type="ECO:0000256" key="5">
    <source>
        <dbReference type="ARBA" id="ARBA00023136"/>
    </source>
</evidence>
<gene>
    <name evidence="7" type="ORF">ABHN08_05565</name>
</gene>
<dbReference type="EMBL" id="CP157354">
    <property type="protein sequence ID" value="XBL97438.1"/>
    <property type="molecule type" value="Genomic_DNA"/>
</dbReference>
<feature type="transmembrane region" description="Helical" evidence="6">
    <location>
        <begin position="182"/>
        <end position="201"/>
    </location>
</feature>
<organism evidence="7">
    <name type="scientific">Pseudomonas iranensis</name>
    <dbReference type="NCBI Taxonomy" id="2745503"/>
    <lineage>
        <taxon>Bacteria</taxon>
        <taxon>Pseudomonadati</taxon>
        <taxon>Pseudomonadota</taxon>
        <taxon>Gammaproteobacteria</taxon>
        <taxon>Pseudomonadales</taxon>
        <taxon>Pseudomonadaceae</taxon>
        <taxon>Pseudomonas</taxon>
    </lineage>
</organism>
<keyword evidence="4 6" id="KW-1133">Transmembrane helix</keyword>
<keyword evidence="3 6" id="KW-0812">Transmembrane</keyword>
<dbReference type="InterPro" id="IPR001123">
    <property type="entry name" value="LeuE-type"/>
</dbReference>
<protein>
    <submittedName>
        <fullName evidence="7">LysE family translocator</fullName>
    </submittedName>
</protein>
<evidence type="ECO:0000256" key="4">
    <source>
        <dbReference type="ARBA" id="ARBA00022989"/>
    </source>
</evidence>
<feature type="transmembrane region" description="Helical" evidence="6">
    <location>
        <begin position="144"/>
        <end position="170"/>
    </location>
</feature>
<keyword evidence="5 6" id="KW-0472">Membrane</keyword>
<evidence type="ECO:0000256" key="6">
    <source>
        <dbReference type="SAM" id="Phobius"/>
    </source>
</evidence>
<reference evidence="7" key="1">
    <citation type="submission" date="2024-05" db="EMBL/GenBank/DDBJ databases">
        <title>Draft genome sequence of Pseudomonas iranensis M7D1.</title>
        <authorList>
            <person name="Miller S.L."/>
            <person name="Nsubuga A."/>
            <person name="Lu N."/>
            <person name="King J."/>
            <person name="Shears P."/>
            <person name="Lawson P.A."/>
        </authorList>
    </citation>
    <scope>NUCLEOTIDE SEQUENCE</scope>
    <source>
        <strain evidence="7">M7D1</strain>
    </source>
</reference>
<feature type="transmembrane region" description="Helical" evidence="6">
    <location>
        <begin position="112"/>
        <end position="138"/>
    </location>
</feature>
<feature type="transmembrane region" description="Helical" evidence="6">
    <location>
        <begin position="42"/>
        <end position="68"/>
    </location>
</feature>
<dbReference type="GO" id="GO:0015171">
    <property type="term" value="F:amino acid transmembrane transporter activity"/>
    <property type="evidence" value="ECO:0007669"/>
    <property type="project" value="TreeGrafter"/>
</dbReference>
<keyword evidence="2" id="KW-1003">Cell membrane</keyword>
<dbReference type="PANTHER" id="PTHR30086">
    <property type="entry name" value="ARGININE EXPORTER PROTEIN ARGO"/>
    <property type="match status" value="1"/>
</dbReference>
<comment type="subcellular location">
    <subcellularLocation>
        <location evidence="1">Cell membrane</location>
        <topology evidence="1">Multi-pass membrane protein</topology>
    </subcellularLocation>
</comment>
<evidence type="ECO:0000313" key="7">
    <source>
        <dbReference type="EMBL" id="XBL97438.1"/>
    </source>
</evidence>
<evidence type="ECO:0000256" key="1">
    <source>
        <dbReference type="ARBA" id="ARBA00004651"/>
    </source>
</evidence>
<sequence length="203" mass="21764">MQTATLVTYLLTCVIAAATPGPGTISVISYSVNLGWRKTLPVILGIQVGMLAMAVLALSGLTAVLGASPVLFKTLQYLGAFYIAYLGYMSIRYSRTEISVQSGESSAARAQGFRHGALVTFASPKTLLFFSSFFPLYIDANSAVIPQVVLLLAIVLVCTLLIHIVYALGVGFVSAWLKRHSFGFNISVGLIFIGLAAYMLWQV</sequence>
<dbReference type="PANTHER" id="PTHR30086:SF20">
    <property type="entry name" value="ARGININE EXPORTER PROTEIN ARGO-RELATED"/>
    <property type="match status" value="1"/>
</dbReference>
<dbReference type="GO" id="GO:0005886">
    <property type="term" value="C:plasma membrane"/>
    <property type="evidence" value="ECO:0007669"/>
    <property type="project" value="UniProtKB-SubCell"/>
</dbReference>
<evidence type="ECO:0000256" key="2">
    <source>
        <dbReference type="ARBA" id="ARBA00022475"/>
    </source>
</evidence>
<name>A0AAU7F0P1_9PSED</name>
<evidence type="ECO:0000256" key="3">
    <source>
        <dbReference type="ARBA" id="ARBA00022692"/>
    </source>
</evidence>
<dbReference type="Pfam" id="PF01810">
    <property type="entry name" value="LysE"/>
    <property type="match status" value="1"/>
</dbReference>